<dbReference type="PANTHER" id="PTHR43433">
    <property type="entry name" value="HYDROLASE, ALPHA/BETA FOLD FAMILY PROTEIN"/>
    <property type="match status" value="1"/>
</dbReference>
<dbReference type="GO" id="GO:0004806">
    <property type="term" value="F:triacylglycerol lipase activity"/>
    <property type="evidence" value="ECO:0007669"/>
    <property type="project" value="TreeGrafter"/>
</dbReference>
<dbReference type="Proteomes" id="UP000294498">
    <property type="component" value="Unassembled WGS sequence"/>
</dbReference>
<dbReference type="AlphaFoldDB" id="A0A4R8DTW4"/>
<dbReference type="EMBL" id="SODV01000001">
    <property type="protein sequence ID" value="TDX00857.1"/>
    <property type="molecule type" value="Genomic_DNA"/>
</dbReference>
<dbReference type="InterPro" id="IPR000073">
    <property type="entry name" value="AB_hydrolase_1"/>
</dbReference>
<dbReference type="PANTHER" id="PTHR43433:SF5">
    <property type="entry name" value="AB HYDROLASE-1 DOMAIN-CONTAINING PROTEIN"/>
    <property type="match status" value="1"/>
</dbReference>
<dbReference type="PRINTS" id="PR00111">
    <property type="entry name" value="ABHYDROLASE"/>
</dbReference>
<accession>A0A4R8DTW4</accession>
<dbReference type="GO" id="GO:0046503">
    <property type="term" value="P:glycerolipid catabolic process"/>
    <property type="evidence" value="ECO:0007669"/>
    <property type="project" value="TreeGrafter"/>
</dbReference>
<feature type="chain" id="PRO_5020756825" evidence="1">
    <location>
        <begin position="19"/>
        <end position="274"/>
    </location>
</feature>
<dbReference type="RefSeq" id="WP_133992911.1">
    <property type="nucleotide sequence ID" value="NZ_SODV01000001.1"/>
</dbReference>
<evidence type="ECO:0000313" key="4">
    <source>
        <dbReference type="Proteomes" id="UP000294498"/>
    </source>
</evidence>
<comment type="caution">
    <text evidence="3">The sequence shown here is derived from an EMBL/GenBank/DDBJ whole genome shotgun (WGS) entry which is preliminary data.</text>
</comment>
<evidence type="ECO:0000259" key="2">
    <source>
        <dbReference type="Pfam" id="PF00561"/>
    </source>
</evidence>
<reference evidence="3 4" key="1">
    <citation type="submission" date="2019-03" db="EMBL/GenBank/DDBJ databases">
        <title>Genomic Encyclopedia of Type Strains, Phase IV (KMG-IV): sequencing the most valuable type-strain genomes for metagenomic binning, comparative biology and taxonomic classification.</title>
        <authorList>
            <person name="Goeker M."/>
        </authorList>
    </citation>
    <scope>NUCLEOTIDE SEQUENCE [LARGE SCALE GENOMIC DNA]</scope>
    <source>
        <strain evidence="3 4">DSM 100059</strain>
    </source>
</reference>
<dbReference type="Gene3D" id="3.40.50.1820">
    <property type="entry name" value="alpha/beta hydrolase"/>
    <property type="match status" value="1"/>
</dbReference>
<feature type="domain" description="AB hydrolase-1" evidence="2">
    <location>
        <begin position="49"/>
        <end position="152"/>
    </location>
</feature>
<keyword evidence="4" id="KW-1185">Reference proteome</keyword>
<dbReference type="OrthoDB" id="2247630at2"/>
<dbReference type="SUPFAM" id="SSF53474">
    <property type="entry name" value="alpha/beta-Hydrolases"/>
    <property type="match status" value="1"/>
</dbReference>
<sequence length="274" mass="30123">MKFFVLVLFLLCSAGGYAQVSYGNNPAAGHFLSTRGIRLYYEVYGEGAPVLLLHGNGGSISNMGGQIPFFSQQFKVIAVDTRAHGKSTDPSDSLSFEMIADDFSALLDSLHLDSCNVIGWSDGGIDGLVLAIRHPDKVRRLAITGANLWPDTTGLTPFVFHLMEKEAARLSSQPQKPNTKNALKIINLDLYQPHITLDQLHTIQCPSLVIGGDHDVIPVLHTVLIAQNIPQSYCWIIPNSGHSTPVYKRELFNKTILDFFNKPYRVIAGVATFQ</sequence>
<dbReference type="Pfam" id="PF00561">
    <property type="entry name" value="Abhydrolase_1"/>
    <property type="match status" value="1"/>
</dbReference>
<organism evidence="3 4">
    <name type="scientific">Dinghuibacter silviterrae</name>
    <dbReference type="NCBI Taxonomy" id="1539049"/>
    <lineage>
        <taxon>Bacteria</taxon>
        <taxon>Pseudomonadati</taxon>
        <taxon>Bacteroidota</taxon>
        <taxon>Chitinophagia</taxon>
        <taxon>Chitinophagales</taxon>
        <taxon>Chitinophagaceae</taxon>
        <taxon>Dinghuibacter</taxon>
    </lineage>
</organism>
<dbReference type="InterPro" id="IPR029058">
    <property type="entry name" value="AB_hydrolase_fold"/>
</dbReference>
<proteinExistence type="predicted"/>
<protein>
    <submittedName>
        <fullName evidence="3">Pimeloyl-ACP methyl ester carboxylesterase</fullName>
    </submittedName>
</protein>
<feature type="signal peptide" evidence="1">
    <location>
        <begin position="1"/>
        <end position="18"/>
    </location>
</feature>
<evidence type="ECO:0000256" key="1">
    <source>
        <dbReference type="SAM" id="SignalP"/>
    </source>
</evidence>
<evidence type="ECO:0000313" key="3">
    <source>
        <dbReference type="EMBL" id="TDX00857.1"/>
    </source>
</evidence>
<gene>
    <name evidence="3" type="ORF">EDB95_1886</name>
</gene>
<name>A0A4R8DTW4_9BACT</name>
<keyword evidence="1" id="KW-0732">Signal</keyword>
<dbReference type="InterPro" id="IPR050471">
    <property type="entry name" value="AB_hydrolase"/>
</dbReference>